<protein>
    <recommendedName>
        <fullName evidence="1">STAS domain-containing protein</fullName>
    </recommendedName>
</protein>
<dbReference type="PROSITE" id="PS50801">
    <property type="entry name" value="STAS"/>
    <property type="match status" value="1"/>
</dbReference>
<dbReference type="Gene3D" id="3.30.750.24">
    <property type="entry name" value="STAS domain"/>
    <property type="match status" value="1"/>
</dbReference>
<dbReference type="GO" id="GO:0043856">
    <property type="term" value="F:anti-sigma factor antagonist activity"/>
    <property type="evidence" value="ECO:0007669"/>
    <property type="project" value="TreeGrafter"/>
</dbReference>
<evidence type="ECO:0000313" key="3">
    <source>
        <dbReference type="Proteomes" id="UP001366166"/>
    </source>
</evidence>
<dbReference type="KEGG" id="dmp:FAK_21470"/>
<proteinExistence type="predicted"/>
<dbReference type="EMBL" id="AP028679">
    <property type="protein sequence ID" value="BEQ15081.1"/>
    <property type="molecule type" value="Genomic_DNA"/>
</dbReference>
<sequence>MEVSVVANDDQVRIGIVGNIDERGAEEVKRRFLDLDLASYKQVVLDFSGVTFIGSSGIGKLLLLYKNLAPHGGTVRIDNMPKDIYNMFKVVKLDKILKISLAP</sequence>
<dbReference type="Proteomes" id="UP001366166">
    <property type="component" value="Chromosome"/>
</dbReference>
<name>A0AAU9EXC8_9BACT</name>
<evidence type="ECO:0000259" key="1">
    <source>
        <dbReference type="PROSITE" id="PS50801"/>
    </source>
</evidence>
<accession>A0AAU9EXC8</accession>
<dbReference type="PANTHER" id="PTHR33495:SF2">
    <property type="entry name" value="ANTI-SIGMA FACTOR ANTAGONIST TM_1081-RELATED"/>
    <property type="match status" value="1"/>
</dbReference>
<dbReference type="AlphaFoldDB" id="A0AAU9EXC8"/>
<gene>
    <name evidence="2" type="ORF">FAK_21470</name>
</gene>
<keyword evidence="3" id="KW-1185">Reference proteome</keyword>
<dbReference type="InterPro" id="IPR036513">
    <property type="entry name" value="STAS_dom_sf"/>
</dbReference>
<feature type="domain" description="STAS" evidence="1">
    <location>
        <begin position="1"/>
        <end position="103"/>
    </location>
</feature>
<reference evidence="3" key="1">
    <citation type="journal article" date="2023" name="Arch. Microbiol.">
        <title>Desulfoferula mesophilus gen. nov. sp. nov., a mesophilic sulfate-reducing bacterium isolated from a brackish lake sediment.</title>
        <authorList>
            <person name="Watanabe T."/>
            <person name="Yabe T."/>
            <person name="Tsuji J.M."/>
            <person name="Fukui M."/>
        </authorList>
    </citation>
    <scope>NUCLEOTIDE SEQUENCE [LARGE SCALE GENOMIC DNA]</scope>
    <source>
        <strain evidence="3">12FAK</strain>
    </source>
</reference>
<dbReference type="CDD" id="cd07043">
    <property type="entry name" value="STAS_anti-anti-sigma_factors"/>
    <property type="match status" value="1"/>
</dbReference>
<dbReference type="PANTHER" id="PTHR33495">
    <property type="entry name" value="ANTI-SIGMA FACTOR ANTAGONIST TM_1081-RELATED-RELATED"/>
    <property type="match status" value="1"/>
</dbReference>
<dbReference type="Pfam" id="PF01740">
    <property type="entry name" value="STAS"/>
    <property type="match status" value="1"/>
</dbReference>
<organism evidence="2 3">
    <name type="scientific">Desulfoferula mesophila</name>
    <dbReference type="NCBI Taxonomy" id="3058419"/>
    <lineage>
        <taxon>Bacteria</taxon>
        <taxon>Pseudomonadati</taxon>
        <taxon>Thermodesulfobacteriota</taxon>
        <taxon>Desulfarculia</taxon>
        <taxon>Desulfarculales</taxon>
        <taxon>Desulfarculaceae</taxon>
        <taxon>Desulfoferula</taxon>
    </lineage>
</organism>
<dbReference type="SUPFAM" id="SSF52091">
    <property type="entry name" value="SpoIIaa-like"/>
    <property type="match status" value="1"/>
</dbReference>
<dbReference type="RefSeq" id="WP_338598998.1">
    <property type="nucleotide sequence ID" value="NZ_AP028679.1"/>
</dbReference>
<dbReference type="InterPro" id="IPR002645">
    <property type="entry name" value="STAS_dom"/>
</dbReference>
<evidence type="ECO:0000313" key="2">
    <source>
        <dbReference type="EMBL" id="BEQ15081.1"/>
    </source>
</evidence>